<feature type="domain" description="BSD" evidence="2">
    <location>
        <begin position="210"/>
        <end position="264"/>
    </location>
</feature>
<evidence type="ECO:0000313" key="4">
    <source>
        <dbReference type="Proteomes" id="UP000001950"/>
    </source>
</evidence>
<dbReference type="KEGG" id="tan:TA10435"/>
<dbReference type="GeneID" id="3862564"/>
<gene>
    <name evidence="3" type="ORF">TA10435</name>
</gene>
<dbReference type="VEuPathDB" id="PiroplasmaDB:TA10435"/>
<feature type="region of interest" description="Disordered" evidence="1">
    <location>
        <begin position="105"/>
        <end position="133"/>
    </location>
</feature>
<dbReference type="EMBL" id="CR940353">
    <property type="protein sequence ID" value="CAI76714.1"/>
    <property type="molecule type" value="Genomic_DNA"/>
</dbReference>
<dbReference type="eggNOG" id="ENOG502SVQD">
    <property type="taxonomic scope" value="Eukaryota"/>
</dbReference>
<reference evidence="3 4" key="1">
    <citation type="journal article" date="2005" name="Science">
        <title>Genome of the host-cell transforming parasite Theileria annulata compared with T. parva.</title>
        <authorList>
            <person name="Pain A."/>
            <person name="Renauld H."/>
            <person name="Berriman M."/>
            <person name="Murphy L."/>
            <person name="Yeats C.A."/>
            <person name="Weir W."/>
            <person name="Kerhornou A."/>
            <person name="Aslett M."/>
            <person name="Bishop R."/>
            <person name="Bouchier C."/>
            <person name="Cochet M."/>
            <person name="Coulson R.M.R."/>
            <person name="Cronin A."/>
            <person name="de Villiers E.P."/>
            <person name="Fraser A."/>
            <person name="Fosker N."/>
            <person name="Gardner M."/>
            <person name="Goble A."/>
            <person name="Griffiths-Jones S."/>
            <person name="Harris D.E."/>
            <person name="Katzer F."/>
            <person name="Larke N."/>
            <person name="Lord A."/>
            <person name="Maser P."/>
            <person name="McKellar S."/>
            <person name="Mooney P."/>
            <person name="Morton F."/>
            <person name="Nene V."/>
            <person name="O'Neil S."/>
            <person name="Price C."/>
            <person name="Quail M.A."/>
            <person name="Rabbinowitsch E."/>
            <person name="Rawlings N.D."/>
            <person name="Rutter S."/>
            <person name="Saunders D."/>
            <person name="Seeger K."/>
            <person name="Shah T."/>
            <person name="Squares R."/>
            <person name="Squares S."/>
            <person name="Tivey A."/>
            <person name="Walker A.R."/>
            <person name="Woodward J."/>
            <person name="Dobbelaere D.A.E."/>
            <person name="Langsley G."/>
            <person name="Rajandream M.A."/>
            <person name="McKeever D."/>
            <person name="Shiels B."/>
            <person name="Tait A."/>
            <person name="Barrell B.G."/>
            <person name="Hall N."/>
        </authorList>
    </citation>
    <scope>NUCLEOTIDE SEQUENCE [LARGE SCALE GENOMIC DNA]</scope>
    <source>
        <strain evidence="4">Ankara</strain>
    </source>
</reference>
<evidence type="ECO:0000256" key="1">
    <source>
        <dbReference type="SAM" id="MobiDB-lite"/>
    </source>
</evidence>
<dbReference type="AlphaFoldDB" id="Q4U8Y9"/>
<dbReference type="PROSITE" id="PS50858">
    <property type="entry name" value="BSD"/>
    <property type="match status" value="1"/>
</dbReference>
<dbReference type="Gene3D" id="6.10.140.1200">
    <property type="match status" value="2"/>
</dbReference>
<protein>
    <recommendedName>
        <fullName evidence="2">BSD domain-containing protein</fullName>
    </recommendedName>
</protein>
<sequence>MSEYKFENVLVEGIKGTILINNFDLLFTADNVTYKWSLSNWIRSEKSKKTPKVRLSFKESSIKLTSEISDYDILLKPVVVADFIDDRERLEEFSSLLSECSTKSRQLPKEQEVTKPSPKPLSVTTPTQESKTPKVVEENYEEAKKAVLDSNEKLLRIYNSLVGSEDGSEGLIPSKDFWEHHKTELKTNISQQKARSNLEGFLSIPPASTLVNSQNVYVYSKQLTDTLLSEDETIRNLYNKLVVEKKFPEENFWKRILQSRYFYNLINEKVPEDKILYEEIKGIPIRKPPKKLDANHILRIADPSSEVITFEDLKKVDRNRKYMEVNKKFGKSFSLDETRGVLVDRFNEHSLNIINECQSVSLNLPSSPGPRSTDEEIEAKAENYRKRKLLDTTIHDLQEKEDQEVDSLCVISSLKMPGTQVEPPPSIVKTESTESANKIQLKLHHSTSFPDRSRWISELRDFDIVKYIKDSKLDLKVSKKMFVVNTKLCQSEKLISSPQCTKIYKTNNKLIYNFIVEFDPNTVKLMTEIHQELMEVLQMYYKTLMPEEEKRSNLLSILRMIKHRIESMNDVGISSKTVKALQSGMLDQITAAESYDLKLRSYVAKLRSQRNK</sequence>
<evidence type="ECO:0000259" key="2">
    <source>
        <dbReference type="PROSITE" id="PS50858"/>
    </source>
</evidence>
<evidence type="ECO:0000313" key="3">
    <source>
        <dbReference type="EMBL" id="CAI76714.1"/>
    </source>
</evidence>
<dbReference type="OrthoDB" id="360521at2759"/>
<accession>Q4U8Y9</accession>
<proteinExistence type="predicted"/>
<dbReference type="STRING" id="5874.Q4U8Y9"/>
<keyword evidence="4" id="KW-1185">Reference proteome</keyword>
<name>Q4U8Y9_THEAN</name>
<dbReference type="InterPro" id="IPR005607">
    <property type="entry name" value="BSD_dom"/>
</dbReference>
<dbReference type="OMA" id="MCIQNNI"/>
<dbReference type="InParanoid" id="Q4U8Y9"/>
<dbReference type="Proteomes" id="UP000001950">
    <property type="component" value="Chromosome 4"/>
</dbReference>
<dbReference type="RefSeq" id="XP_953339.1">
    <property type="nucleotide sequence ID" value="XM_948246.1"/>
</dbReference>
<organism evidence="3 4">
    <name type="scientific">Theileria annulata</name>
    <dbReference type="NCBI Taxonomy" id="5874"/>
    <lineage>
        <taxon>Eukaryota</taxon>
        <taxon>Sar</taxon>
        <taxon>Alveolata</taxon>
        <taxon>Apicomplexa</taxon>
        <taxon>Aconoidasida</taxon>
        <taxon>Piroplasmida</taxon>
        <taxon>Theileriidae</taxon>
        <taxon>Theileria</taxon>
    </lineage>
</organism>